<dbReference type="EMBL" id="JABZGR010000011">
    <property type="protein sequence ID" value="MBF0970372.1"/>
    <property type="molecule type" value="Genomic_DNA"/>
</dbReference>
<dbReference type="AlphaFoldDB" id="A0A929RYV4"/>
<protein>
    <submittedName>
        <fullName evidence="1">Uncharacterized protein</fullName>
    </submittedName>
</protein>
<accession>A0A929RYV4</accession>
<proteinExistence type="predicted"/>
<reference evidence="1" key="1">
    <citation type="submission" date="2020-04" db="EMBL/GenBank/DDBJ databases">
        <title>Deep metagenomics examines the oral microbiome during advanced dental caries in children, revealing novel taxa and co-occurrences with host molecules.</title>
        <authorList>
            <person name="Baker J.L."/>
            <person name="Morton J.T."/>
            <person name="Dinis M."/>
            <person name="Alvarez R."/>
            <person name="Tran N.C."/>
            <person name="Knight R."/>
            <person name="Edlund A."/>
        </authorList>
    </citation>
    <scope>NUCLEOTIDE SEQUENCE</scope>
    <source>
        <strain evidence="1">JCVI_34_bin.1</strain>
    </source>
</reference>
<sequence>MLLAYLPTSAAPRSVVFGIRILYSLLLPHLMPADGGAKMALRRMDILGRQCPSAIVCSQQTIICPDQTIVCSDQTIVCSDQTIRDLE</sequence>
<evidence type="ECO:0000313" key="2">
    <source>
        <dbReference type="Proteomes" id="UP000704068"/>
    </source>
</evidence>
<dbReference type="RefSeq" id="WP_303763738.1">
    <property type="nucleotide sequence ID" value="NZ_JABZGR010000011.1"/>
</dbReference>
<evidence type="ECO:0000313" key="1">
    <source>
        <dbReference type="EMBL" id="MBF0970372.1"/>
    </source>
</evidence>
<dbReference type="Proteomes" id="UP000704068">
    <property type="component" value="Unassembled WGS sequence"/>
</dbReference>
<organism evidence="1 2">
    <name type="scientific">Alloprevotella tannerae</name>
    <dbReference type="NCBI Taxonomy" id="76122"/>
    <lineage>
        <taxon>Bacteria</taxon>
        <taxon>Pseudomonadati</taxon>
        <taxon>Bacteroidota</taxon>
        <taxon>Bacteroidia</taxon>
        <taxon>Bacteroidales</taxon>
        <taxon>Prevotellaceae</taxon>
        <taxon>Alloprevotella</taxon>
    </lineage>
</organism>
<comment type="caution">
    <text evidence="1">The sequence shown here is derived from an EMBL/GenBank/DDBJ whole genome shotgun (WGS) entry which is preliminary data.</text>
</comment>
<gene>
    <name evidence="1" type="ORF">HXK21_04955</name>
</gene>
<name>A0A929RYV4_9BACT</name>